<dbReference type="Gene3D" id="3.40.50.1820">
    <property type="entry name" value="alpha/beta hydrolase"/>
    <property type="match status" value="1"/>
</dbReference>
<reference evidence="5 6" key="1">
    <citation type="submission" date="2020-04" db="EMBL/GenBank/DDBJ databases">
        <title>Zoogloea sp. G-4-1-14 isolated from soil.</title>
        <authorList>
            <person name="Dahal R.H."/>
        </authorList>
    </citation>
    <scope>NUCLEOTIDE SEQUENCE [LARGE SCALE GENOMIC DNA]</scope>
    <source>
        <strain evidence="5 6">G-4-1-14</strain>
    </source>
</reference>
<sequence length="594" mass="65490">MMARVILTQENGILMSHVPTTGLPLPGGNLDRLTHAQLAHLTGGISPAALAMAFEDWLMHLSRNPAEQAGLIRELVEALMRFPGRLQQAPRPPGTLGLDPSLPDRRFTHPGWQAWPFNIWSQSFLLTEAWWKKASTGVRGVSPHHENVVSFTIRQLLDLMSPANFLWTNPEVLERTAQTGGANLVQGLHNLMDDVQQRQSKSGPPGAQAFRPGHEVAVTPGQVIFRNHLIELIQYAPAGPQARPEPILIVPSWIMKYYILDLSPGNSLIRFLVDQGYTVFTISWANPGHQDRNLGMDDYLRLGVMDALDAVSSVVPGQRIHATGYCLGGTLLTIAAAAMGRDGDERLASLTMLAAQTDFTEPGELALFIDDSQVSFLEDIMWDQGYLDTTQMAGAFQLLNSRDLVWSRLLKDYLMGERRPLSDLMAWNADGTRLPYRMHTEYLRRLFLDNDLASGRYPVGTLPVALTDITCPIFCVATLRDHVAPWRSVHKLHLLADVPVTFLLSSGGHNVGIVNPPGVAGRSYQVLTRPHDGRYFDPEAWLRAAPIHDGSWWPEWTAWLDARSGQPVAAPPMGKAGAGFAPLCAAPGTHVLQT</sequence>
<dbReference type="Proteomes" id="UP000580043">
    <property type="component" value="Unassembled WGS sequence"/>
</dbReference>
<proteinExistence type="predicted"/>
<dbReference type="Pfam" id="PF07167">
    <property type="entry name" value="PhaC_N"/>
    <property type="match status" value="1"/>
</dbReference>
<dbReference type="PANTHER" id="PTHR36837:SF5">
    <property type="entry name" value="POLY-3-HYDROXYBUTYRATE SYNTHASE"/>
    <property type="match status" value="1"/>
</dbReference>
<name>A0A848G230_9RHOO</name>
<keyword evidence="5" id="KW-0378">Hydrolase</keyword>
<dbReference type="PANTHER" id="PTHR36837">
    <property type="entry name" value="POLY(3-HYDROXYALKANOATE) POLYMERASE SUBUNIT PHAC"/>
    <property type="match status" value="1"/>
</dbReference>
<dbReference type="GO" id="GO:0016746">
    <property type="term" value="F:acyltransferase activity"/>
    <property type="evidence" value="ECO:0007669"/>
    <property type="project" value="UniProtKB-KW"/>
</dbReference>
<evidence type="ECO:0000256" key="2">
    <source>
        <dbReference type="ARBA" id="ARBA00023315"/>
    </source>
</evidence>
<dbReference type="EMBL" id="JABBGA010000001">
    <property type="protein sequence ID" value="NML24503.1"/>
    <property type="molecule type" value="Genomic_DNA"/>
</dbReference>
<organism evidence="5 6">
    <name type="scientific">Zoogloea dura</name>
    <dbReference type="NCBI Taxonomy" id="2728840"/>
    <lineage>
        <taxon>Bacteria</taxon>
        <taxon>Pseudomonadati</taxon>
        <taxon>Pseudomonadota</taxon>
        <taxon>Betaproteobacteria</taxon>
        <taxon>Rhodocyclales</taxon>
        <taxon>Zoogloeaceae</taxon>
        <taxon>Zoogloea</taxon>
    </lineage>
</organism>
<keyword evidence="2" id="KW-0012">Acyltransferase</keyword>
<dbReference type="AlphaFoldDB" id="A0A848G230"/>
<dbReference type="SUPFAM" id="SSF53474">
    <property type="entry name" value="alpha/beta-Hydrolases"/>
    <property type="match status" value="1"/>
</dbReference>
<dbReference type="Pfam" id="PF12551">
    <property type="entry name" value="PHBC_N"/>
    <property type="match status" value="1"/>
</dbReference>
<evidence type="ECO:0000259" key="3">
    <source>
        <dbReference type="Pfam" id="PF07167"/>
    </source>
</evidence>
<evidence type="ECO:0000259" key="4">
    <source>
        <dbReference type="Pfam" id="PF12551"/>
    </source>
</evidence>
<dbReference type="GO" id="GO:0042619">
    <property type="term" value="P:poly-hydroxybutyrate biosynthetic process"/>
    <property type="evidence" value="ECO:0007669"/>
    <property type="project" value="InterPro"/>
</dbReference>
<feature type="domain" description="Poly-beta-hydroxybutyrate polymerase N-terminal" evidence="4">
    <location>
        <begin position="30"/>
        <end position="65"/>
    </location>
</feature>
<keyword evidence="6" id="KW-1185">Reference proteome</keyword>
<evidence type="ECO:0000313" key="5">
    <source>
        <dbReference type="EMBL" id="NML24503.1"/>
    </source>
</evidence>
<gene>
    <name evidence="5" type="ORF">HHL15_02005</name>
</gene>
<dbReference type="InterPro" id="IPR051321">
    <property type="entry name" value="PHA/PHB_synthase"/>
</dbReference>
<protein>
    <submittedName>
        <fullName evidence="5">Alpha/beta fold hydrolase</fullName>
    </submittedName>
</protein>
<evidence type="ECO:0000256" key="1">
    <source>
        <dbReference type="ARBA" id="ARBA00022679"/>
    </source>
</evidence>
<feature type="domain" description="Poly-beta-hydroxybutyrate polymerase N-terminal" evidence="3">
    <location>
        <begin position="104"/>
        <end position="272"/>
    </location>
</feature>
<keyword evidence="1" id="KW-0808">Transferase</keyword>
<evidence type="ECO:0000313" key="6">
    <source>
        <dbReference type="Proteomes" id="UP000580043"/>
    </source>
</evidence>
<dbReference type="InterPro" id="IPR010941">
    <property type="entry name" value="PhaC_N"/>
</dbReference>
<comment type="caution">
    <text evidence="5">The sequence shown here is derived from an EMBL/GenBank/DDBJ whole genome shotgun (WGS) entry which is preliminary data.</text>
</comment>
<dbReference type="InterPro" id="IPR029058">
    <property type="entry name" value="AB_hydrolase_fold"/>
</dbReference>
<dbReference type="GO" id="GO:0016787">
    <property type="term" value="F:hydrolase activity"/>
    <property type="evidence" value="ECO:0007669"/>
    <property type="project" value="UniProtKB-KW"/>
</dbReference>
<accession>A0A848G230</accession>
<dbReference type="InterPro" id="IPR022211">
    <property type="entry name" value="PHBC_N"/>
</dbReference>